<feature type="domain" description="Actin interacting protein 3-like C-terminal" evidence="3">
    <location>
        <begin position="219"/>
        <end position="616"/>
    </location>
</feature>
<protein>
    <recommendedName>
        <fullName evidence="3">Actin interacting protein 3-like C-terminal domain-containing protein</fullName>
    </recommendedName>
</protein>
<dbReference type="Proteomes" id="UP001176961">
    <property type="component" value="Unassembled WGS sequence"/>
</dbReference>
<sequence>MPGIFSWKHRILGRKTPEPERAVQVTVLRDTVDRDLHNHTPRRSVRFNDSRNEFSQYNVPDWQNDYGEARVIGSVSPANASGVDKCEQPSSDWRYADSSYRMSVAPLASSEVLDDDSPALRGGRGFTPSSAPGASRAGAVLQHLREQNDHTDYERVRPSSTLPTMGARAMSPVRGPTQSQFGGSPATMPRWDSGRAEHFHQNGEYATPARQLEQMNVVFLQANDEVKRAILPPEVHSLDQVKMAFVRAFPNISRHYIEQPSIKIYIQEPSKGQLFYELDDPGDIRNKSVLKLREHSSTGIQSPARFLEQPDYLSETENDDGRQRFVSLARPASAMAHTDYRKTRKAYDSYDPYGSDTSSHDSRSVTRSGSATPIIDKESRARMESMERQLAGLSSLVHSALVSKGMSESSRRDMADLRREILALHPDAERAASEEPPSLPDSISSHTQSQLDHLRQQVHKASQDMKQLRRTAQVNAQNARNYIHEAGEEIARLITQKILQHNMNDNHKNDNGAVVASKEEVNRERRSHEQRLSRLLEGLSKFESNVESVRSSVLTSNRKLRMSEVESLTEGLTQIGREAATLKTEFPPIQSAIESHIKDDMERIVREEKYIRDQTAAVDQSLRRCKALANIMVTMKKLAMVQDPTIQRTKKESISSVASSTPPAPAPPPPPPPPPAPAANNVQQPTTNGPQQNGSDFVAPYTPNISKNAPEQMPPVPQSPLSPANELDNVLEEVSPSGIPPRPPSRYSVQDVRTKFQKPPELPEQIKSLIDEVARRASPGPDANERRLDLEERQERLAEKQRQLRSQFQQLQQMTPLP</sequence>
<dbReference type="Pfam" id="PF03915">
    <property type="entry name" value="AIP3"/>
    <property type="match status" value="1"/>
</dbReference>
<dbReference type="AlphaFoldDB" id="A0AA36M6K3"/>
<dbReference type="InterPro" id="IPR051825">
    <property type="entry name" value="SRCIN1"/>
</dbReference>
<feature type="region of interest" description="Disordered" evidence="2">
    <location>
        <begin position="644"/>
        <end position="818"/>
    </location>
</feature>
<dbReference type="GO" id="GO:0005737">
    <property type="term" value="C:cytoplasm"/>
    <property type="evidence" value="ECO:0007669"/>
    <property type="project" value="TreeGrafter"/>
</dbReference>
<feature type="region of interest" description="Disordered" evidence="2">
    <location>
        <begin position="148"/>
        <end position="187"/>
    </location>
</feature>
<dbReference type="Gene3D" id="1.20.58.1540">
    <property type="entry name" value="Actin interacting protein 3, C-terminal domain"/>
    <property type="match status" value="1"/>
</dbReference>
<feature type="compositionally biased region" description="Basic and acidic residues" evidence="2">
    <location>
        <begin position="375"/>
        <end position="386"/>
    </location>
</feature>
<feature type="compositionally biased region" description="Polar residues" evidence="2">
    <location>
        <begin position="441"/>
        <end position="451"/>
    </location>
</feature>
<organism evidence="4 5">
    <name type="scientific">Cylicocyclus nassatus</name>
    <name type="common">Nematode worm</name>
    <dbReference type="NCBI Taxonomy" id="53992"/>
    <lineage>
        <taxon>Eukaryota</taxon>
        <taxon>Metazoa</taxon>
        <taxon>Ecdysozoa</taxon>
        <taxon>Nematoda</taxon>
        <taxon>Chromadorea</taxon>
        <taxon>Rhabditida</taxon>
        <taxon>Rhabditina</taxon>
        <taxon>Rhabditomorpha</taxon>
        <taxon>Strongyloidea</taxon>
        <taxon>Strongylidae</taxon>
        <taxon>Cylicocyclus</taxon>
    </lineage>
</organism>
<feature type="region of interest" description="Disordered" evidence="2">
    <location>
        <begin position="347"/>
        <end position="386"/>
    </location>
</feature>
<keyword evidence="5" id="KW-1185">Reference proteome</keyword>
<reference evidence="4" key="1">
    <citation type="submission" date="2023-07" db="EMBL/GenBank/DDBJ databases">
        <authorList>
            <consortium name="CYATHOMIX"/>
        </authorList>
    </citation>
    <scope>NUCLEOTIDE SEQUENCE</scope>
    <source>
        <strain evidence="4">N/A</strain>
    </source>
</reference>
<dbReference type="EMBL" id="CATQJL010000223">
    <property type="protein sequence ID" value="CAJ0598717.1"/>
    <property type="molecule type" value="Genomic_DNA"/>
</dbReference>
<dbReference type="PANTHER" id="PTHR22741">
    <property type="entry name" value="P140CAP/SNIP-RELATED"/>
    <property type="match status" value="1"/>
</dbReference>
<feature type="compositionally biased region" description="Basic and acidic residues" evidence="2">
    <location>
        <begin position="783"/>
        <end position="802"/>
    </location>
</feature>
<gene>
    <name evidence="4" type="ORF">CYNAS_LOCUS10700</name>
</gene>
<feature type="region of interest" description="Disordered" evidence="2">
    <location>
        <begin position="426"/>
        <end position="463"/>
    </location>
</feature>
<dbReference type="InterPro" id="IPR022782">
    <property type="entry name" value="AIP3-like_C"/>
</dbReference>
<feature type="compositionally biased region" description="Basic and acidic residues" evidence="2">
    <location>
        <begin position="148"/>
        <end position="157"/>
    </location>
</feature>
<keyword evidence="1" id="KW-0175">Coiled coil</keyword>
<feature type="compositionally biased region" description="Low complexity" evidence="2">
    <location>
        <begin position="804"/>
        <end position="818"/>
    </location>
</feature>
<feature type="compositionally biased region" description="Polar residues" evidence="2">
    <location>
        <begin position="680"/>
        <end position="695"/>
    </location>
</feature>
<proteinExistence type="predicted"/>
<comment type="caution">
    <text evidence="4">The sequence shown here is derived from an EMBL/GenBank/DDBJ whole genome shotgun (WGS) entry which is preliminary data.</text>
</comment>
<accession>A0AA36M6K3</accession>
<feature type="compositionally biased region" description="Pro residues" evidence="2">
    <location>
        <begin position="662"/>
        <end position="677"/>
    </location>
</feature>
<evidence type="ECO:0000313" key="5">
    <source>
        <dbReference type="Proteomes" id="UP001176961"/>
    </source>
</evidence>
<dbReference type="PANTHER" id="PTHR22741:SF10">
    <property type="entry name" value="COILED-COIL DOMAIN-CONTAINING PROTEIN CG32809"/>
    <property type="match status" value="1"/>
</dbReference>
<evidence type="ECO:0000256" key="2">
    <source>
        <dbReference type="SAM" id="MobiDB-lite"/>
    </source>
</evidence>
<evidence type="ECO:0000259" key="3">
    <source>
        <dbReference type="Pfam" id="PF03915"/>
    </source>
</evidence>
<name>A0AA36M6K3_CYLNA</name>
<evidence type="ECO:0000256" key="1">
    <source>
        <dbReference type="ARBA" id="ARBA00023054"/>
    </source>
</evidence>
<evidence type="ECO:0000313" key="4">
    <source>
        <dbReference type="EMBL" id="CAJ0598717.1"/>
    </source>
</evidence>